<keyword evidence="3" id="KW-0460">Magnesium</keyword>
<feature type="binding site" evidence="3">
    <location>
        <position position="114"/>
    </location>
    <ligand>
        <name>Mg(2+)</name>
        <dbReference type="ChEBI" id="CHEBI:18420"/>
    </ligand>
</feature>
<dbReference type="PANTHER" id="PTHR38096">
    <property type="entry name" value="ENTEROBACTIN SYNTHASE COMPONENT D"/>
    <property type="match status" value="1"/>
</dbReference>
<dbReference type="InterPro" id="IPR008278">
    <property type="entry name" value="4-PPantetheinyl_Trfase_dom"/>
</dbReference>
<evidence type="ECO:0000259" key="4">
    <source>
        <dbReference type="Pfam" id="PF01648"/>
    </source>
</evidence>
<name>A0A448HGH1_9ACTO</name>
<dbReference type="OrthoDB" id="8210607at2"/>
<evidence type="ECO:0000313" key="7">
    <source>
        <dbReference type="Proteomes" id="UP000266895"/>
    </source>
</evidence>
<feature type="domain" description="4'-phosphopantetheinyl transferase N-terminal" evidence="5">
    <location>
        <begin position="34"/>
        <end position="101"/>
    </location>
</feature>
<dbReference type="Proteomes" id="UP000266895">
    <property type="component" value="Chromosome"/>
</dbReference>
<feature type="binding site" evidence="2">
    <location>
        <position position="161"/>
    </location>
    <ligand>
        <name>CoA</name>
        <dbReference type="ChEBI" id="CHEBI:57287"/>
    </ligand>
</feature>
<evidence type="ECO:0000256" key="3">
    <source>
        <dbReference type="PIRSR" id="PIRSR603542-2"/>
    </source>
</evidence>
<dbReference type="SUPFAM" id="SSF56214">
    <property type="entry name" value="4'-phosphopantetheinyl transferase"/>
    <property type="match status" value="1"/>
</dbReference>
<organism evidence="6 7">
    <name type="scientific">Actinomyces howellii</name>
    <dbReference type="NCBI Taxonomy" id="52771"/>
    <lineage>
        <taxon>Bacteria</taxon>
        <taxon>Bacillati</taxon>
        <taxon>Actinomycetota</taxon>
        <taxon>Actinomycetes</taxon>
        <taxon>Actinomycetales</taxon>
        <taxon>Actinomycetaceae</taxon>
        <taxon>Actinomyces</taxon>
    </lineage>
</organism>
<dbReference type="GO" id="GO:0000287">
    <property type="term" value="F:magnesium ion binding"/>
    <property type="evidence" value="ECO:0007669"/>
    <property type="project" value="InterPro"/>
</dbReference>
<feature type="binding site" evidence="2">
    <location>
        <begin position="90"/>
        <end position="91"/>
    </location>
    <ligand>
        <name>CoA</name>
        <dbReference type="ChEBI" id="CHEBI:57287"/>
    </ligand>
</feature>
<evidence type="ECO:0000259" key="5">
    <source>
        <dbReference type="Pfam" id="PF17837"/>
    </source>
</evidence>
<feature type="binding site" evidence="2">
    <location>
        <position position="54"/>
    </location>
    <ligand>
        <name>CoA</name>
        <dbReference type="ChEBI" id="CHEBI:57287"/>
    </ligand>
</feature>
<reference evidence="6 7" key="1">
    <citation type="submission" date="2018-12" db="EMBL/GenBank/DDBJ databases">
        <authorList>
            <consortium name="Pathogen Informatics"/>
        </authorList>
    </citation>
    <scope>NUCLEOTIDE SEQUENCE [LARGE SCALE GENOMIC DNA]</scope>
    <source>
        <strain evidence="6 7">NCTC11636</strain>
    </source>
</reference>
<dbReference type="InterPro" id="IPR037143">
    <property type="entry name" value="4-PPantetheinyl_Trfase_dom_sf"/>
</dbReference>
<dbReference type="GO" id="GO:0008897">
    <property type="term" value="F:holo-[acyl-carrier-protein] synthase activity"/>
    <property type="evidence" value="ECO:0007669"/>
    <property type="project" value="InterPro"/>
</dbReference>
<feature type="binding site" evidence="2">
    <location>
        <position position="157"/>
    </location>
    <ligand>
        <name>CoA</name>
        <dbReference type="ChEBI" id="CHEBI:57287"/>
    </ligand>
</feature>
<keyword evidence="7" id="KW-1185">Reference proteome</keyword>
<evidence type="ECO:0000256" key="2">
    <source>
        <dbReference type="PIRSR" id="PIRSR603542-1"/>
    </source>
</evidence>
<gene>
    <name evidence="6" type="ORF">NCTC11636_01270</name>
</gene>
<evidence type="ECO:0000256" key="1">
    <source>
        <dbReference type="ARBA" id="ARBA00022679"/>
    </source>
</evidence>
<dbReference type="RefSeq" id="WP_126382382.1">
    <property type="nucleotide sequence ID" value="NZ_LR134350.1"/>
</dbReference>
<dbReference type="PRINTS" id="PR01399">
    <property type="entry name" value="ENTSNTHTASED"/>
</dbReference>
<dbReference type="InterPro" id="IPR003542">
    <property type="entry name" value="Enbac_synth_compD-like"/>
</dbReference>
<dbReference type="GO" id="GO:0009239">
    <property type="term" value="P:enterobactin biosynthetic process"/>
    <property type="evidence" value="ECO:0007669"/>
    <property type="project" value="InterPro"/>
</dbReference>
<keyword evidence="1 6" id="KW-0808">Transferase</keyword>
<evidence type="ECO:0000313" key="6">
    <source>
        <dbReference type="EMBL" id="VEG27986.1"/>
    </source>
</evidence>
<dbReference type="Pfam" id="PF17837">
    <property type="entry name" value="4PPT_N"/>
    <property type="match status" value="1"/>
</dbReference>
<proteinExistence type="predicted"/>
<sequence>MGADTTPRLLSAIVLEPVVVVETRTELSVCLHPEERDYIARAVDKRRAEFTTVRGCASWALRALGHERPVQVPGRHGEPVWPRGVVGSMTHCAGYRAAAVAPAEALDAIGIDAEPNAPLPDGVERQVASPEESRRCARLFAQHPQVCFDRLLFSIKESVYKAWFPLEGVWLGFEEAEVVIDPDGTFVVSLEAGGAGGSRYGGVWACSGETLVSALAVPRGRWRDPQNPDERR</sequence>
<dbReference type="Gene3D" id="3.90.470.20">
    <property type="entry name" value="4'-phosphopantetheinyl transferase domain"/>
    <property type="match status" value="1"/>
</dbReference>
<feature type="binding site" evidence="2">
    <location>
        <position position="112"/>
    </location>
    <ligand>
        <name>CoA</name>
        <dbReference type="ChEBI" id="CHEBI:57287"/>
    </ligand>
</feature>
<dbReference type="InterPro" id="IPR041354">
    <property type="entry name" value="4PPT_N"/>
</dbReference>
<feature type="binding site" evidence="2">
    <location>
        <position position="171"/>
    </location>
    <ligand>
        <name>CoA</name>
        <dbReference type="ChEBI" id="CHEBI:57287"/>
    </ligand>
</feature>
<dbReference type="Pfam" id="PF01648">
    <property type="entry name" value="ACPS"/>
    <property type="match status" value="1"/>
</dbReference>
<dbReference type="KEGG" id="ahw:NCTC11636_01270"/>
<dbReference type="GO" id="GO:0009366">
    <property type="term" value="C:enterobactin synthetase complex"/>
    <property type="evidence" value="ECO:0007669"/>
    <property type="project" value="InterPro"/>
</dbReference>
<comment type="cofactor">
    <cofactor evidence="3">
        <name>Mg(2+)</name>
        <dbReference type="ChEBI" id="CHEBI:18420"/>
    </cofactor>
</comment>
<dbReference type="GO" id="GO:0005886">
    <property type="term" value="C:plasma membrane"/>
    <property type="evidence" value="ECO:0007669"/>
    <property type="project" value="TreeGrafter"/>
</dbReference>
<protein>
    <submittedName>
        <fullName evidence="6">Phosphopantetheinyltransferase component of enterobactin synthase multienzyme complex</fullName>
    </submittedName>
</protein>
<keyword evidence="3" id="KW-0479">Metal-binding</keyword>
<dbReference type="EMBL" id="LR134350">
    <property type="protein sequence ID" value="VEG27986.1"/>
    <property type="molecule type" value="Genomic_DNA"/>
</dbReference>
<feature type="binding site" evidence="3">
    <location>
        <position position="112"/>
    </location>
    <ligand>
        <name>Mg(2+)</name>
        <dbReference type="ChEBI" id="CHEBI:18420"/>
    </ligand>
</feature>
<dbReference type="PANTHER" id="PTHR38096:SF1">
    <property type="entry name" value="ENTEROBACTIN SYNTHASE COMPONENT D"/>
    <property type="match status" value="1"/>
</dbReference>
<dbReference type="AlphaFoldDB" id="A0A448HGH1"/>
<feature type="binding site" evidence="2">
    <location>
        <position position="46"/>
    </location>
    <ligand>
        <name>CoA</name>
        <dbReference type="ChEBI" id="CHEBI:57287"/>
    </ligand>
</feature>
<feature type="binding site" evidence="3">
    <location>
        <position position="113"/>
    </location>
    <ligand>
        <name>Mg(2+)</name>
        <dbReference type="ChEBI" id="CHEBI:18420"/>
    </ligand>
</feature>
<accession>A0A448HGH1</accession>
<feature type="domain" description="4'-phosphopantetheinyl transferase" evidence="4">
    <location>
        <begin position="108"/>
        <end position="191"/>
    </location>
</feature>